<comment type="caution">
    <text evidence="5">The sequence shown here is derived from an EMBL/GenBank/DDBJ whole genome shotgun (WGS) entry which is preliminary data.</text>
</comment>
<dbReference type="OMA" id="NYLANYH"/>
<evidence type="ECO:0000313" key="5">
    <source>
        <dbReference type="EMBL" id="KAA8897561.1"/>
    </source>
</evidence>
<dbReference type="Gene3D" id="3.40.50.720">
    <property type="entry name" value="NAD(P)-binding Rossmann-like Domain"/>
    <property type="match status" value="1"/>
</dbReference>
<evidence type="ECO:0000256" key="2">
    <source>
        <dbReference type="ARBA" id="ARBA00023002"/>
    </source>
</evidence>
<feature type="transmembrane region" description="Helical" evidence="4">
    <location>
        <begin position="277"/>
        <end position="299"/>
    </location>
</feature>
<protein>
    <recommendedName>
        <fullName evidence="7">Ketoreductase (KR) domain-containing protein</fullName>
    </recommendedName>
</protein>
<name>A0A642UGX4_DIURU</name>
<dbReference type="GeneID" id="54783811"/>
<dbReference type="Pfam" id="PF00106">
    <property type="entry name" value="adh_short"/>
    <property type="match status" value="1"/>
</dbReference>
<keyword evidence="4" id="KW-1133">Transmembrane helix</keyword>
<dbReference type="Proteomes" id="UP000449547">
    <property type="component" value="Unassembled WGS sequence"/>
</dbReference>
<keyword evidence="4" id="KW-0812">Transmembrane</keyword>
<dbReference type="AlphaFoldDB" id="A0A642UGX4"/>
<feature type="region of interest" description="Disordered" evidence="3">
    <location>
        <begin position="404"/>
        <end position="443"/>
    </location>
</feature>
<dbReference type="InterPro" id="IPR002347">
    <property type="entry name" value="SDR_fam"/>
</dbReference>
<sequence length="443" mass="49823">MPIDYISSLVLDGPENTAGWNLIKKYGPPLAVAGAAKWYFGGTPNTFDRDVNGKVYLITGGTSGLGAQIAYELAVKGAQIVFLVRSLTDSWTVEFIDDLRQRANNFMIYAEECDLADLHSVRLFATKWLDNQPPRRLDGVVCCAAECIPYGSDRQSTANGIERQLGVNYVGHYHLLTLLAPALRVQPPDRDVRIVLATCATHSIGSVVLDDLWYQKRPYPKRSPWQVYGTSKLYLGLFAQEFQRQLDNYERKDKTPCNVRINMANPGIMRSASTRRFISVGTIWGLFLYLLLYPIWWFFFKSASQGAQSFMFALWAPFLRQIPGGQLIQECKVVTEKRSEYDNENLQKKLFDLTAKHIEELEKAAAVERNRANKNGKKKPQTDLAQKPASEAELMDKIDQIRASLNMGATQSKTTKDDPLPLFPSDAELVEAVGGKGTPRKRK</sequence>
<dbReference type="PANTHER" id="PTHR24320">
    <property type="entry name" value="RETINOL DEHYDROGENASE"/>
    <property type="match status" value="1"/>
</dbReference>
<evidence type="ECO:0000313" key="6">
    <source>
        <dbReference type="Proteomes" id="UP000449547"/>
    </source>
</evidence>
<keyword evidence="6" id="KW-1185">Reference proteome</keyword>
<dbReference type="PRINTS" id="PR00081">
    <property type="entry name" value="GDHRDH"/>
</dbReference>
<dbReference type="PANTHER" id="PTHR24320:SF285">
    <property type="entry name" value="RETINOL DEHYDROGENASE 14"/>
    <property type="match status" value="1"/>
</dbReference>
<evidence type="ECO:0000256" key="3">
    <source>
        <dbReference type="SAM" id="MobiDB-lite"/>
    </source>
</evidence>
<dbReference type="OrthoDB" id="191979at2759"/>
<proteinExistence type="inferred from homology"/>
<keyword evidence="2" id="KW-0560">Oxidoreductase</keyword>
<accession>A0A642UGX4</accession>
<dbReference type="GO" id="GO:0016491">
    <property type="term" value="F:oxidoreductase activity"/>
    <property type="evidence" value="ECO:0007669"/>
    <property type="project" value="UniProtKB-KW"/>
</dbReference>
<dbReference type="RefSeq" id="XP_034010036.1">
    <property type="nucleotide sequence ID" value="XM_034158112.1"/>
</dbReference>
<dbReference type="EMBL" id="SWFT01000155">
    <property type="protein sequence ID" value="KAA8897561.1"/>
    <property type="molecule type" value="Genomic_DNA"/>
</dbReference>
<dbReference type="InterPro" id="IPR036291">
    <property type="entry name" value="NAD(P)-bd_dom_sf"/>
</dbReference>
<evidence type="ECO:0008006" key="7">
    <source>
        <dbReference type="Google" id="ProtNLM"/>
    </source>
</evidence>
<reference evidence="5 6" key="1">
    <citation type="submission" date="2019-07" db="EMBL/GenBank/DDBJ databases">
        <title>Genome assembly of two rare yeast pathogens: Diutina rugosa and Trichomonascus ciferrii.</title>
        <authorList>
            <person name="Mixao V."/>
            <person name="Saus E."/>
            <person name="Hansen A."/>
            <person name="Lass-Flor C."/>
            <person name="Gabaldon T."/>
        </authorList>
    </citation>
    <scope>NUCLEOTIDE SEQUENCE [LARGE SCALE GENOMIC DNA]</scope>
    <source>
        <strain evidence="5 6">CBS 613</strain>
    </source>
</reference>
<keyword evidence="4" id="KW-0472">Membrane</keyword>
<gene>
    <name evidence="5" type="ORF">DIURU_005160</name>
</gene>
<organism evidence="5 6">
    <name type="scientific">Diutina rugosa</name>
    <name type="common">Yeast</name>
    <name type="synonym">Candida rugosa</name>
    <dbReference type="NCBI Taxonomy" id="5481"/>
    <lineage>
        <taxon>Eukaryota</taxon>
        <taxon>Fungi</taxon>
        <taxon>Dikarya</taxon>
        <taxon>Ascomycota</taxon>
        <taxon>Saccharomycotina</taxon>
        <taxon>Pichiomycetes</taxon>
        <taxon>Debaryomycetaceae</taxon>
        <taxon>Diutina</taxon>
    </lineage>
</organism>
<comment type="similarity">
    <text evidence="1">Belongs to the short-chain dehydrogenases/reductases (SDR) family.</text>
</comment>
<evidence type="ECO:0000256" key="1">
    <source>
        <dbReference type="ARBA" id="ARBA00006484"/>
    </source>
</evidence>
<dbReference type="SUPFAM" id="SSF51735">
    <property type="entry name" value="NAD(P)-binding Rossmann-fold domains"/>
    <property type="match status" value="1"/>
</dbReference>
<dbReference type="VEuPathDB" id="FungiDB:DIURU_005160"/>
<evidence type="ECO:0000256" key="4">
    <source>
        <dbReference type="SAM" id="Phobius"/>
    </source>
</evidence>
<feature type="region of interest" description="Disordered" evidence="3">
    <location>
        <begin position="369"/>
        <end position="390"/>
    </location>
</feature>